<name>A0A8T2TI94_CERRI</name>
<protein>
    <submittedName>
        <fullName evidence="2">Uncharacterized protein</fullName>
    </submittedName>
</protein>
<dbReference type="EMBL" id="CM035418">
    <property type="protein sequence ID" value="KAH7421145.1"/>
    <property type="molecule type" value="Genomic_DNA"/>
</dbReference>
<accession>A0A8T2TI94</accession>
<gene>
    <name evidence="2" type="ORF">KP509_13G042300</name>
</gene>
<comment type="caution">
    <text evidence="2">The sequence shown here is derived from an EMBL/GenBank/DDBJ whole genome shotgun (WGS) entry which is preliminary data.</text>
</comment>
<feature type="region of interest" description="Disordered" evidence="1">
    <location>
        <begin position="23"/>
        <end position="49"/>
    </location>
</feature>
<dbReference type="AlphaFoldDB" id="A0A8T2TI94"/>
<keyword evidence="3" id="KW-1185">Reference proteome</keyword>
<sequence length="98" mass="10494">MFLLLSVTSTCTPSAGRLGSANRYRKKTFGGPSHSGKVNMPRSGDGKDAAFNGELRSPTSYQCFLRSVWSFQAGSVHALHLGGSSRGFWASRVGLIRA</sequence>
<evidence type="ECO:0000313" key="3">
    <source>
        <dbReference type="Proteomes" id="UP000825935"/>
    </source>
</evidence>
<evidence type="ECO:0000256" key="1">
    <source>
        <dbReference type="SAM" id="MobiDB-lite"/>
    </source>
</evidence>
<dbReference type="EMBL" id="CM035418">
    <property type="protein sequence ID" value="KAH7421146.1"/>
    <property type="molecule type" value="Genomic_DNA"/>
</dbReference>
<dbReference type="Proteomes" id="UP000825935">
    <property type="component" value="Chromosome 13"/>
</dbReference>
<organism evidence="2 3">
    <name type="scientific">Ceratopteris richardii</name>
    <name type="common">Triangle waterfern</name>
    <dbReference type="NCBI Taxonomy" id="49495"/>
    <lineage>
        <taxon>Eukaryota</taxon>
        <taxon>Viridiplantae</taxon>
        <taxon>Streptophyta</taxon>
        <taxon>Embryophyta</taxon>
        <taxon>Tracheophyta</taxon>
        <taxon>Polypodiopsida</taxon>
        <taxon>Polypodiidae</taxon>
        <taxon>Polypodiales</taxon>
        <taxon>Pteridineae</taxon>
        <taxon>Pteridaceae</taxon>
        <taxon>Parkerioideae</taxon>
        <taxon>Ceratopteris</taxon>
    </lineage>
</organism>
<proteinExistence type="predicted"/>
<evidence type="ECO:0000313" key="2">
    <source>
        <dbReference type="EMBL" id="KAH7421145.1"/>
    </source>
</evidence>
<reference evidence="2" key="1">
    <citation type="submission" date="2021-08" db="EMBL/GenBank/DDBJ databases">
        <title>WGS assembly of Ceratopteris richardii.</title>
        <authorList>
            <person name="Marchant D.B."/>
            <person name="Chen G."/>
            <person name="Jenkins J."/>
            <person name="Shu S."/>
            <person name="Leebens-Mack J."/>
            <person name="Grimwood J."/>
            <person name="Schmutz J."/>
            <person name="Soltis P."/>
            <person name="Soltis D."/>
            <person name="Chen Z.-H."/>
        </authorList>
    </citation>
    <scope>NUCLEOTIDE SEQUENCE</scope>
    <source>
        <strain evidence="2">Whitten #5841</strain>
        <tissue evidence="2">Leaf</tissue>
    </source>
</reference>